<accession>A0ABS9VER2</accession>
<dbReference type="Proteomes" id="UP001165430">
    <property type="component" value="Unassembled WGS sequence"/>
</dbReference>
<gene>
    <name evidence="3" type="ORF">MM213_15650</name>
</gene>
<dbReference type="RefSeq" id="WP_241413751.1">
    <property type="nucleotide sequence ID" value="NZ_JAKZGO010000015.1"/>
</dbReference>
<dbReference type="InterPro" id="IPR007492">
    <property type="entry name" value="LytTR_DNA-bd_dom"/>
</dbReference>
<evidence type="ECO:0000313" key="4">
    <source>
        <dbReference type="Proteomes" id="UP001165430"/>
    </source>
</evidence>
<evidence type="ECO:0000256" key="1">
    <source>
        <dbReference type="SAM" id="Phobius"/>
    </source>
</evidence>
<feature type="transmembrane region" description="Helical" evidence="1">
    <location>
        <begin position="20"/>
        <end position="42"/>
    </location>
</feature>
<dbReference type="PANTHER" id="PTHR37299">
    <property type="entry name" value="TRANSCRIPTIONAL REGULATOR-RELATED"/>
    <property type="match status" value="1"/>
</dbReference>
<keyword evidence="1" id="KW-0812">Transmembrane</keyword>
<feature type="domain" description="HTH LytTR-type" evidence="2">
    <location>
        <begin position="191"/>
        <end position="288"/>
    </location>
</feature>
<dbReference type="PROSITE" id="PS50930">
    <property type="entry name" value="HTH_LYTTR"/>
    <property type="match status" value="1"/>
</dbReference>
<keyword evidence="1" id="KW-0472">Membrane</keyword>
<dbReference type="Pfam" id="PF04397">
    <property type="entry name" value="LytTR"/>
    <property type="match status" value="1"/>
</dbReference>
<comment type="caution">
    <text evidence="3">The sequence shown here is derived from an EMBL/GenBank/DDBJ whole genome shotgun (WGS) entry which is preliminary data.</text>
</comment>
<name>A0ABS9VER2_9BACT</name>
<reference evidence="3" key="1">
    <citation type="submission" date="2022-03" db="EMBL/GenBank/DDBJ databases">
        <title>De novo assembled genomes of Belliella spp. (Cyclobacteriaceae) strains.</title>
        <authorList>
            <person name="Szabo A."/>
            <person name="Korponai K."/>
            <person name="Felfoldi T."/>
        </authorList>
    </citation>
    <scope>NUCLEOTIDE SEQUENCE</scope>
    <source>
        <strain evidence="3">DSM 111903</strain>
    </source>
</reference>
<proteinExistence type="predicted"/>
<keyword evidence="1" id="KW-1133">Transmembrane helix</keyword>
<organism evidence="3 4">
    <name type="scientific">Belliella alkalica</name>
    <dbReference type="NCBI Taxonomy" id="1730871"/>
    <lineage>
        <taxon>Bacteria</taxon>
        <taxon>Pseudomonadati</taxon>
        <taxon>Bacteroidota</taxon>
        <taxon>Cytophagia</taxon>
        <taxon>Cytophagales</taxon>
        <taxon>Cyclobacteriaceae</taxon>
        <taxon>Belliella</taxon>
    </lineage>
</organism>
<evidence type="ECO:0000313" key="3">
    <source>
        <dbReference type="EMBL" id="MCH7414935.1"/>
    </source>
</evidence>
<keyword evidence="4" id="KW-1185">Reference proteome</keyword>
<evidence type="ECO:0000259" key="2">
    <source>
        <dbReference type="PROSITE" id="PS50930"/>
    </source>
</evidence>
<feature type="transmembrane region" description="Helical" evidence="1">
    <location>
        <begin position="54"/>
        <end position="76"/>
    </location>
</feature>
<feature type="transmembrane region" description="Helical" evidence="1">
    <location>
        <begin position="122"/>
        <end position="143"/>
    </location>
</feature>
<dbReference type="Gene3D" id="2.40.50.1020">
    <property type="entry name" value="LytTr DNA-binding domain"/>
    <property type="match status" value="1"/>
</dbReference>
<dbReference type="InterPro" id="IPR046947">
    <property type="entry name" value="LytR-like"/>
</dbReference>
<protein>
    <submittedName>
        <fullName evidence="3">LytTR family transcriptional regulator</fullName>
    </submittedName>
</protein>
<dbReference type="PANTHER" id="PTHR37299:SF1">
    <property type="entry name" value="STAGE 0 SPORULATION PROTEIN A HOMOLOG"/>
    <property type="match status" value="1"/>
</dbReference>
<dbReference type="SMART" id="SM00850">
    <property type="entry name" value="LytTR"/>
    <property type="match status" value="1"/>
</dbReference>
<feature type="transmembrane region" description="Helical" evidence="1">
    <location>
        <begin position="97"/>
        <end position="116"/>
    </location>
</feature>
<sequence>MLAFLKQPYPCETTNWKSIIRLAFLIGLFVASFLLIFQPFGLQQIPTAYKFPLITGYGIVTFMCMLFFNGGVKWLFSSYFDESTWTTGKEIVQNLSILGLISFGNFIYTVCIGGVTLTLHSFSLSIAFTFAVGVFPVFFLVIYRYNKLHDKYTTAAAVMESNISQSNLEFAKNDPSTIILQSQYGQDDMEIKLSQLYYMQSADNYVEVVFQGEEGIKKQLIRNTLSEIAAQWSHVGIIQCHRSYLVNIHQVKRITGNAQGYKLFLDEGKMIVPVSRKFGSKVKEFLSE</sequence>
<dbReference type="EMBL" id="JAKZGO010000015">
    <property type="protein sequence ID" value="MCH7414935.1"/>
    <property type="molecule type" value="Genomic_DNA"/>
</dbReference>